<feature type="region of interest" description="Disordered" evidence="2">
    <location>
        <begin position="316"/>
        <end position="337"/>
    </location>
</feature>
<evidence type="ECO:0000256" key="2">
    <source>
        <dbReference type="SAM" id="MobiDB-lite"/>
    </source>
</evidence>
<comment type="caution">
    <text evidence="4">The sequence shown here is derived from an EMBL/GenBank/DDBJ whole genome shotgun (WGS) entry which is preliminary data.</text>
</comment>
<organism evidence="4 5">
    <name type="scientific">Rhodopila globiformis</name>
    <name type="common">Rhodopseudomonas globiformis</name>
    <dbReference type="NCBI Taxonomy" id="1071"/>
    <lineage>
        <taxon>Bacteria</taxon>
        <taxon>Pseudomonadati</taxon>
        <taxon>Pseudomonadota</taxon>
        <taxon>Alphaproteobacteria</taxon>
        <taxon>Acetobacterales</taxon>
        <taxon>Acetobacteraceae</taxon>
        <taxon>Rhodopila</taxon>
    </lineage>
</organism>
<protein>
    <recommendedName>
        <fullName evidence="3">Methyl-accepting transducer domain-containing protein</fullName>
    </recommendedName>
</protein>
<keyword evidence="1" id="KW-0807">Transducer</keyword>
<dbReference type="GO" id="GO:0007165">
    <property type="term" value="P:signal transduction"/>
    <property type="evidence" value="ECO:0007669"/>
    <property type="project" value="UniProtKB-KW"/>
</dbReference>
<dbReference type="GO" id="GO:0016020">
    <property type="term" value="C:membrane"/>
    <property type="evidence" value="ECO:0007669"/>
    <property type="project" value="InterPro"/>
</dbReference>
<reference evidence="4 5" key="1">
    <citation type="journal article" date="2018" name="Arch. Microbiol.">
        <title>New insights into the metabolic potential of the phototrophic purple bacterium Rhodopila globiformis DSM 161(T) from its draft genome sequence and evidence for a vanadium-dependent nitrogenase.</title>
        <authorList>
            <person name="Imhoff J.F."/>
            <person name="Rahn T."/>
            <person name="Kunzel S."/>
            <person name="Neulinger S.C."/>
        </authorList>
    </citation>
    <scope>NUCLEOTIDE SEQUENCE [LARGE SCALE GENOMIC DNA]</scope>
    <source>
        <strain evidence="4 5">DSM 161</strain>
    </source>
</reference>
<dbReference type="Gene3D" id="1.10.287.950">
    <property type="entry name" value="Methyl-accepting chemotaxis protein"/>
    <property type="match status" value="1"/>
</dbReference>
<feature type="compositionally biased region" description="Acidic residues" evidence="2">
    <location>
        <begin position="327"/>
        <end position="337"/>
    </location>
</feature>
<dbReference type="Proteomes" id="UP000239724">
    <property type="component" value="Unassembled WGS sequence"/>
</dbReference>
<dbReference type="EMBL" id="NHRY01000272">
    <property type="protein sequence ID" value="PPQ26259.1"/>
    <property type="molecule type" value="Genomic_DNA"/>
</dbReference>
<accession>A0A2S6MV83</accession>
<evidence type="ECO:0000313" key="4">
    <source>
        <dbReference type="EMBL" id="PPQ26259.1"/>
    </source>
</evidence>
<dbReference type="SUPFAM" id="SSF58104">
    <property type="entry name" value="Methyl-accepting chemotaxis protein (MCP) signaling domain"/>
    <property type="match status" value="1"/>
</dbReference>
<feature type="domain" description="Methyl-accepting transducer" evidence="3">
    <location>
        <begin position="78"/>
        <end position="174"/>
    </location>
</feature>
<dbReference type="InterPro" id="IPR004089">
    <property type="entry name" value="MCPsignal_dom"/>
</dbReference>
<proteinExistence type="predicted"/>
<sequence>MSLAELQQRVIHTLAAEVAHTSAFVETEADSLSQRFRALADGAQEQTDRVDTLTSLAVGIDVDGKVVTVDEIARLLEDTLDDVVAKILLLSKESMSMVYALDALNGNVRRVEACLEQIDTINRVTQMVAINARIEAERAGQAGATFRVVADEMNQLSKSIRSVAMSMRDELMAICGSIERGHVTLKQVATVDMSSNIMVRERLDTLLPALVRRNDDIRSVIAEAAGGAGSISADVSGMITGIQFQDRTKQRLEHVVDTLNVVCEAFRDVMGSTRAAAPELAAAREPDVTWVKNLLSRFTMSEMRERFVAHVLDGEPVEWPEDSGTAEADDGGSMELF</sequence>
<name>A0A2S6MV83_RHOGL</name>
<evidence type="ECO:0000313" key="5">
    <source>
        <dbReference type="Proteomes" id="UP000239724"/>
    </source>
</evidence>
<dbReference type="OrthoDB" id="5292315at2"/>
<dbReference type="PROSITE" id="PS50111">
    <property type="entry name" value="CHEMOTAXIS_TRANSDUC_2"/>
    <property type="match status" value="1"/>
</dbReference>
<evidence type="ECO:0000256" key="1">
    <source>
        <dbReference type="PROSITE-ProRule" id="PRU00284"/>
    </source>
</evidence>
<keyword evidence="5" id="KW-1185">Reference proteome</keyword>
<gene>
    <name evidence="4" type="ORF">CCS01_30910</name>
</gene>
<evidence type="ECO:0000259" key="3">
    <source>
        <dbReference type="PROSITE" id="PS50111"/>
    </source>
</evidence>
<dbReference type="AlphaFoldDB" id="A0A2S6MV83"/>
<dbReference type="Pfam" id="PF00015">
    <property type="entry name" value="MCPsignal"/>
    <property type="match status" value="1"/>
</dbReference>